<dbReference type="InterPro" id="IPR035969">
    <property type="entry name" value="Rab-GAP_TBC_sf"/>
</dbReference>
<feature type="compositionally biased region" description="Polar residues" evidence="2">
    <location>
        <begin position="785"/>
        <end position="813"/>
    </location>
</feature>
<dbReference type="PANTHER" id="PTHR22957:SF337">
    <property type="entry name" value="TBC1 DOMAIN FAMILY MEMBER 5"/>
    <property type="match status" value="1"/>
</dbReference>
<feature type="region of interest" description="Disordered" evidence="2">
    <location>
        <begin position="1"/>
        <end position="27"/>
    </location>
</feature>
<feature type="compositionally biased region" description="Polar residues" evidence="2">
    <location>
        <begin position="860"/>
        <end position="873"/>
    </location>
</feature>
<reference evidence="4 5" key="1">
    <citation type="submission" date="2014-09" db="EMBL/GenBank/DDBJ databases">
        <authorList>
            <person name="Magalhaes I.L.F."/>
            <person name="Oliveira U."/>
            <person name="Santos F.R."/>
            <person name="Vidigal T.H.D.A."/>
            <person name="Brescovit A.D."/>
            <person name="Santos A.J."/>
        </authorList>
    </citation>
    <scope>NUCLEOTIDE SEQUENCE [LARGE SCALE GENOMIC DNA]</scope>
</reference>
<evidence type="ECO:0000313" key="5">
    <source>
        <dbReference type="Proteomes" id="UP000054845"/>
    </source>
</evidence>
<feature type="compositionally biased region" description="Polar residues" evidence="2">
    <location>
        <begin position="677"/>
        <end position="691"/>
    </location>
</feature>
<keyword evidence="5" id="KW-1185">Reference proteome</keyword>
<feature type="region of interest" description="Disordered" evidence="2">
    <location>
        <begin position="419"/>
        <end position="474"/>
    </location>
</feature>
<feature type="compositionally biased region" description="Polar residues" evidence="2">
    <location>
        <begin position="1"/>
        <end position="15"/>
    </location>
</feature>
<dbReference type="SMART" id="SM00164">
    <property type="entry name" value="TBC"/>
    <property type="match status" value="1"/>
</dbReference>
<protein>
    <submittedName>
        <fullName evidence="4">Ypt/Rab-specific GTPase-activating protein GYP6</fullName>
    </submittedName>
</protein>
<evidence type="ECO:0000259" key="3">
    <source>
        <dbReference type="PROSITE" id="PS50086"/>
    </source>
</evidence>
<proteinExistence type="predicted"/>
<dbReference type="Proteomes" id="UP000054845">
    <property type="component" value="Unassembled WGS sequence"/>
</dbReference>
<dbReference type="EMBL" id="CCYA01000065">
    <property type="protein sequence ID" value="CEH11800.1"/>
    <property type="molecule type" value="Genomic_DNA"/>
</dbReference>
<organism evidence="4 5">
    <name type="scientific">Ceraceosorus bombacis</name>
    <dbReference type="NCBI Taxonomy" id="401625"/>
    <lineage>
        <taxon>Eukaryota</taxon>
        <taxon>Fungi</taxon>
        <taxon>Dikarya</taxon>
        <taxon>Basidiomycota</taxon>
        <taxon>Ustilaginomycotina</taxon>
        <taxon>Exobasidiomycetes</taxon>
        <taxon>Ceraceosorales</taxon>
        <taxon>Ceraceosoraceae</taxon>
        <taxon>Ceraceosorus</taxon>
    </lineage>
</organism>
<evidence type="ECO:0000256" key="1">
    <source>
        <dbReference type="ARBA" id="ARBA00022468"/>
    </source>
</evidence>
<dbReference type="Gene3D" id="1.10.472.80">
    <property type="entry name" value="Ypt/Rab-GAP domain of gyp1p, domain 3"/>
    <property type="match status" value="1"/>
</dbReference>
<feature type="compositionally biased region" description="Low complexity" evidence="2">
    <location>
        <begin position="710"/>
        <end position="723"/>
    </location>
</feature>
<dbReference type="Gene3D" id="1.10.8.270">
    <property type="entry name" value="putative rabgap domain of human tbc1 domain family member 14 like domains"/>
    <property type="match status" value="1"/>
</dbReference>
<dbReference type="SUPFAM" id="SSF47923">
    <property type="entry name" value="Ypt/Rab-GAP domain of gyp1p"/>
    <property type="match status" value="2"/>
</dbReference>
<feature type="region of interest" description="Disordered" evidence="2">
    <location>
        <begin position="76"/>
        <end position="100"/>
    </location>
</feature>
<feature type="region of interest" description="Disordered" evidence="2">
    <location>
        <begin position="673"/>
        <end position="746"/>
    </location>
</feature>
<evidence type="ECO:0000256" key="2">
    <source>
        <dbReference type="SAM" id="MobiDB-lite"/>
    </source>
</evidence>
<dbReference type="AlphaFoldDB" id="A0A0P1B7F7"/>
<evidence type="ECO:0000313" key="4">
    <source>
        <dbReference type="EMBL" id="CEH11800.1"/>
    </source>
</evidence>
<sequence>MNSNLGAYGNLSQPLDESAAPSAPSTSQVAQASGRYLRWCDRLSVLPGASRLGTKECTDALRIKRADYLRRRNDAFRAPDGKLPPELTDEGEAVRRSDRIDASVSNPLGLEEDNPWRRHIASMSIMTQIQADVERTFPDEEMFQPKEVQSALSRILFTYCCQSGSGAETGYRQGMHELAAVCWLIRSTDSTEPQHQSSSEGDQNLQSSLTADVRSVECDTYAIFEGLMARAGVWFEWKQDRPSTSTAGPMMPIMLECVAVHQTLNRLDPQLHAHLQSLGIEPQLYLLRWIRLLFTRELPLPDAINLWEALLNTDPTLKLARFICIAMLLRIRRPLLESSYAEAFTHLLHFPKACLAARGQWASNTTDATAASVQSRGLAPSLLVQQALALRDTGGRGAVLCARQNEVILGLDVRTPDVAAATGPEPSQPRARQLPKTVATGRVTGHRPGLSSDSFARPSSGQSPEQLNEAVPPASAGLIPDGIADLARGLYSRADALGVNRALVSAMGNVQRTVGAYAAVGAQLAGPGRTPSTQDDGFPPSIDRVPRSAISAGISAASSSAGAVRASRDPTTELSMLRASNAAMGQALSACIEVLERNWSNETDLTTSSTKAKEQELTGAQIEVLMSITALKHTRDVLMGTAAEFDPATVAWPDVPTSEAIKPRPKVANAPLISPQGAMTSTNVANHSQEAPTEAVPTPKRLPRAGSMGSVAVRDSRSAAASSPVEPFPRTANSNERSTDRSGLPNARAFARPQDEEGYNPLAGFRAAAENSRFGSAAFEEKESSTSGPRALSTSPSSAQTSAMRPSTQTQASPAPPTSGDRRHEVKALSPAREAGAHKSGPGAVNETTQSIYPPPASSPRFSTSPTAPTAQDSGIGKRSDKLRRSNPFAAARKQQVVFKEDSTPSVSGDPLGAS</sequence>
<dbReference type="PROSITE" id="PS50086">
    <property type="entry name" value="TBC_RABGAP"/>
    <property type="match status" value="1"/>
</dbReference>
<feature type="region of interest" description="Disordered" evidence="2">
    <location>
        <begin position="774"/>
        <end position="915"/>
    </location>
</feature>
<accession>A0A0P1B7F7</accession>
<keyword evidence="1" id="KW-0343">GTPase activation</keyword>
<dbReference type="STRING" id="401625.A0A0P1B7F7"/>
<feature type="compositionally biased region" description="Polar residues" evidence="2">
    <location>
        <begin position="451"/>
        <end position="466"/>
    </location>
</feature>
<feature type="domain" description="Rab-GAP TBC" evidence="3">
    <location>
        <begin position="106"/>
        <end position="314"/>
    </location>
</feature>
<dbReference type="InterPro" id="IPR000195">
    <property type="entry name" value="Rab-GAP-TBC_dom"/>
</dbReference>
<dbReference type="PANTHER" id="PTHR22957">
    <property type="entry name" value="TBC1 DOMAIN FAMILY MEMBER GTPASE-ACTIVATING PROTEIN"/>
    <property type="match status" value="1"/>
</dbReference>
<name>A0A0P1B7F7_9BASI</name>
<dbReference type="Pfam" id="PF00566">
    <property type="entry name" value="RabGAP-TBC"/>
    <property type="match status" value="1"/>
</dbReference>
<dbReference type="GO" id="GO:0005096">
    <property type="term" value="F:GTPase activator activity"/>
    <property type="evidence" value="ECO:0007669"/>
    <property type="project" value="UniProtKB-KW"/>
</dbReference>
<dbReference type="OrthoDB" id="27140at2759"/>